<keyword evidence="4" id="KW-0812">Transmembrane</keyword>
<keyword evidence="7" id="KW-1185">Reference proteome</keyword>
<dbReference type="NCBIfam" id="TIGR00369">
    <property type="entry name" value="unchar_dom_1"/>
    <property type="match status" value="1"/>
</dbReference>
<dbReference type="CDD" id="cd03443">
    <property type="entry name" value="PaaI_thioesterase"/>
    <property type="match status" value="1"/>
</dbReference>
<dbReference type="InterPro" id="IPR006683">
    <property type="entry name" value="Thioestr_dom"/>
</dbReference>
<comment type="caution">
    <text evidence="6">The sequence shown here is derived from an EMBL/GenBank/DDBJ whole genome shotgun (WGS) entry which is preliminary data.</text>
</comment>
<evidence type="ECO:0000256" key="1">
    <source>
        <dbReference type="ARBA" id="ARBA00008324"/>
    </source>
</evidence>
<evidence type="ECO:0000256" key="3">
    <source>
        <dbReference type="SAM" id="MobiDB-lite"/>
    </source>
</evidence>
<reference evidence="6 7" key="1">
    <citation type="submission" date="2013-07" db="EMBL/GenBank/DDBJ databases">
        <title>Thalassospira permensis NBRC 106175 Genome Sequencing.</title>
        <authorList>
            <person name="Lai Q."/>
            <person name="Shao Z."/>
        </authorList>
    </citation>
    <scope>NUCLEOTIDE SEQUENCE [LARGE SCALE GENOMIC DNA]</scope>
    <source>
        <strain evidence="6 7">NBRC 106175</strain>
    </source>
</reference>
<evidence type="ECO:0000259" key="5">
    <source>
        <dbReference type="Pfam" id="PF03061"/>
    </source>
</evidence>
<dbReference type="Proteomes" id="UP000027463">
    <property type="component" value="Unassembled WGS sequence"/>
</dbReference>
<dbReference type="EMBL" id="AUNC01000004">
    <property type="protein sequence ID" value="KEO58840.1"/>
    <property type="molecule type" value="Genomic_DNA"/>
</dbReference>
<dbReference type="InterPro" id="IPR039298">
    <property type="entry name" value="ACOT13"/>
</dbReference>
<dbReference type="PANTHER" id="PTHR21660">
    <property type="entry name" value="THIOESTERASE SUPERFAMILY MEMBER-RELATED"/>
    <property type="match status" value="1"/>
</dbReference>
<gene>
    <name evidence="6" type="ORF">SMB34_12555</name>
</gene>
<dbReference type="InterPro" id="IPR029069">
    <property type="entry name" value="HotDog_dom_sf"/>
</dbReference>
<comment type="similarity">
    <text evidence="1">Belongs to the thioesterase PaaI family.</text>
</comment>
<evidence type="ECO:0000313" key="7">
    <source>
        <dbReference type="Proteomes" id="UP000027463"/>
    </source>
</evidence>
<keyword evidence="4" id="KW-1133">Transmembrane helix</keyword>
<keyword evidence="2" id="KW-0378">Hydrolase</keyword>
<dbReference type="Gene3D" id="3.10.129.10">
    <property type="entry name" value="Hotdog Thioesterase"/>
    <property type="match status" value="1"/>
</dbReference>
<dbReference type="SUPFAM" id="SSF54637">
    <property type="entry name" value="Thioesterase/thiol ester dehydrase-isomerase"/>
    <property type="match status" value="1"/>
</dbReference>
<evidence type="ECO:0000256" key="2">
    <source>
        <dbReference type="ARBA" id="ARBA00022801"/>
    </source>
</evidence>
<dbReference type="Pfam" id="PF03061">
    <property type="entry name" value="4HBT"/>
    <property type="match status" value="1"/>
</dbReference>
<name>A0ABR4TTH9_9PROT</name>
<dbReference type="PANTHER" id="PTHR21660:SF1">
    <property type="entry name" value="ACYL-COENZYME A THIOESTERASE 13"/>
    <property type="match status" value="1"/>
</dbReference>
<protein>
    <submittedName>
        <fullName evidence="6">Thioesterase</fullName>
    </submittedName>
</protein>
<dbReference type="InterPro" id="IPR003736">
    <property type="entry name" value="PAAI_dom"/>
</dbReference>
<organism evidence="6 7">
    <name type="scientific">Thalassospira permensis NBRC 106175</name>
    <dbReference type="NCBI Taxonomy" id="1353532"/>
    <lineage>
        <taxon>Bacteria</taxon>
        <taxon>Pseudomonadati</taxon>
        <taxon>Pseudomonadota</taxon>
        <taxon>Alphaproteobacteria</taxon>
        <taxon>Rhodospirillales</taxon>
        <taxon>Thalassospiraceae</taxon>
        <taxon>Thalassospira</taxon>
    </lineage>
</organism>
<feature type="region of interest" description="Disordered" evidence="3">
    <location>
        <begin position="1"/>
        <end position="25"/>
    </location>
</feature>
<feature type="domain" description="Thioesterase" evidence="5">
    <location>
        <begin position="75"/>
        <end position="148"/>
    </location>
</feature>
<keyword evidence="4" id="KW-0472">Membrane</keyword>
<proteinExistence type="inferred from homology"/>
<feature type="transmembrane region" description="Helical" evidence="4">
    <location>
        <begin position="76"/>
        <end position="98"/>
    </location>
</feature>
<evidence type="ECO:0000313" key="6">
    <source>
        <dbReference type="EMBL" id="KEO58840.1"/>
    </source>
</evidence>
<sequence length="171" mass="18182">MFKGNSATKGKGGDREEPAMTAMPPRTGITPADFDVIMREKVPFVGDMNVRTEELSGGRALLRLPFNERHIRPGNVICGPAIFALADIALYAVAWLVVPKADLAVTTEATVHFLSGAKPGDLLAEAKILKAGKRLLIAECHIRSAVDGALCAHVIGTYAMPPEKGAEPKPV</sequence>
<accession>A0ABR4TTH9</accession>
<evidence type="ECO:0000256" key="4">
    <source>
        <dbReference type="SAM" id="Phobius"/>
    </source>
</evidence>